<proteinExistence type="predicted"/>
<evidence type="ECO:0000313" key="1">
    <source>
        <dbReference type="EMBL" id="KAG7093009.1"/>
    </source>
</evidence>
<dbReference type="GeneID" id="66078384"/>
<dbReference type="PANTHER" id="PTHR10039">
    <property type="entry name" value="AMELOGENIN"/>
    <property type="match status" value="1"/>
</dbReference>
<dbReference type="PANTHER" id="PTHR10039:SF14">
    <property type="entry name" value="NACHT DOMAIN-CONTAINING PROTEIN"/>
    <property type="match status" value="1"/>
</dbReference>
<dbReference type="EMBL" id="CM032185">
    <property type="protein sequence ID" value="KAG7093009.1"/>
    <property type="molecule type" value="Genomic_DNA"/>
</dbReference>
<dbReference type="OrthoDB" id="3262196at2759"/>
<sequence>MLIEEPCAQVDPRYWAQLPRLVIIDGVDECIDVESQMRLLRMIQNATPTLPLNFLILSRPEPHISDTFSLESFTPRPSRLTLGDFTESVRADIKRYLCHEFARIRKVHRHTLDSSLQASWPGDSVIDQLVSKATGQFIYAITIMKYIDTGKLPATPILRLDIILHGTRGVNSSSPYPALDLLYSQILQYCGHEGKKLREILRLIVSPFDKQGDLPSEPFQLDGPPPALQSSWALEQLLELSQGEATALVSGLHSILAIPSSKTEKIFVLHASFSEFLLDAQRSGVYYVGTRLSSQEWFQVLIPCQIRILSRFCVEYNRWFMQNPRVHGQLINGEVNNVDIGSLNVWKCLYDNWTTITVNDQITAALNVFDPHLYLTTILHCAYKEQVTYLNFPQLVVSRLSRFSRQTWLQRYHIAAVHMQISMFYSAYRKLLKISDKPSRICLQDFFTRCKSFFRGFYVSFPSQGRNTRGTPDKAVKSILFACQLSISRLRYDYLGAGAPGPLLFVSHSEPIVRDPKWMIRVLPSDKDVTIPARWEVKYIDAAEGRLFCKLLERVIENNSSEKPGINRGVKKIFESSEIEDWTLHLAQLDWKKTRKIYILGKLARLIQGKRVIGNVVFSEDESDLECQS</sequence>
<gene>
    <name evidence="1" type="ORF">E1B28_009308</name>
</gene>
<reference evidence="1" key="1">
    <citation type="journal article" date="2021" name="Genome Biol. Evol.">
        <title>The assembled and annotated genome of the fairy-ring fungus Marasmius oreades.</title>
        <authorList>
            <person name="Hiltunen M."/>
            <person name="Ament-Velasquez S.L."/>
            <person name="Johannesson H."/>
        </authorList>
    </citation>
    <scope>NUCLEOTIDE SEQUENCE</scope>
    <source>
        <strain evidence="1">03SP1</strain>
    </source>
</reference>
<comment type="caution">
    <text evidence="1">The sequence shown here is derived from an EMBL/GenBank/DDBJ whole genome shotgun (WGS) entry which is preliminary data.</text>
</comment>
<protein>
    <recommendedName>
        <fullName evidence="3">NACHT domain-containing protein</fullName>
    </recommendedName>
</protein>
<organism evidence="1 2">
    <name type="scientific">Marasmius oreades</name>
    <name type="common">fairy-ring Marasmius</name>
    <dbReference type="NCBI Taxonomy" id="181124"/>
    <lineage>
        <taxon>Eukaryota</taxon>
        <taxon>Fungi</taxon>
        <taxon>Dikarya</taxon>
        <taxon>Basidiomycota</taxon>
        <taxon>Agaricomycotina</taxon>
        <taxon>Agaricomycetes</taxon>
        <taxon>Agaricomycetidae</taxon>
        <taxon>Agaricales</taxon>
        <taxon>Marasmiineae</taxon>
        <taxon>Marasmiaceae</taxon>
        <taxon>Marasmius</taxon>
    </lineage>
</organism>
<keyword evidence="2" id="KW-1185">Reference proteome</keyword>
<dbReference type="KEGG" id="more:E1B28_009308"/>
<evidence type="ECO:0000313" key="2">
    <source>
        <dbReference type="Proteomes" id="UP001049176"/>
    </source>
</evidence>
<dbReference type="Proteomes" id="UP001049176">
    <property type="component" value="Chromosome 5"/>
</dbReference>
<name>A0A9P7S050_9AGAR</name>
<dbReference type="AlphaFoldDB" id="A0A9P7S050"/>
<evidence type="ECO:0008006" key="3">
    <source>
        <dbReference type="Google" id="ProtNLM"/>
    </source>
</evidence>
<dbReference type="RefSeq" id="XP_043009479.1">
    <property type="nucleotide sequence ID" value="XM_043154189.1"/>
</dbReference>
<accession>A0A9P7S050</accession>